<dbReference type="SUPFAM" id="SSF52242">
    <property type="entry name" value="Cobalamin (vitamin B12)-binding domain"/>
    <property type="match status" value="1"/>
</dbReference>
<dbReference type="Pfam" id="PF02310">
    <property type="entry name" value="B12-binding"/>
    <property type="match status" value="1"/>
</dbReference>
<evidence type="ECO:0000259" key="1">
    <source>
        <dbReference type="PROSITE" id="PS51332"/>
    </source>
</evidence>
<dbReference type="EMBL" id="CP003811">
    <property type="protein sequence ID" value="AIQ92479.1"/>
    <property type="molecule type" value="Genomic_DNA"/>
</dbReference>
<dbReference type="RefSeq" id="WP_083683593.1">
    <property type="nucleotide sequence ID" value="NZ_CP003811.1"/>
</dbReference>
<name>A0A089QD29_9HYPH</name>
<dbReference type="InterPro" id="IPR006158">
    <property type="entry name" value="Cobalamin-bd"/>
</dbReference>
<reference evidence="2 3" key="1">
    <citation type="journal article" date="2014" name="PLoS ONE">
        <title>Genome Information of Methylobacterium oryzae, a Plant-Probiotic Methylotroph in the Phyllosphere.</title>
        <authorList>
            <person name="Kwak M.J."/>
            <person name="Jeong H."/>
            <person name="Madhaiyan M."/>
            <person name="Lee Y."/>
            <person name="Sa T.M."/>
            <person name="Oh T.K."/>
            <person name="Kim J.F."/>
        </authorList>
    </citation>
    <scope>NUCLEOTIDE SEQUENCE [LARGE SCALE GENOMIC DNA]</scope>
    <source>
        <strain evidence="2 3">CBMB20</strain>
    </source>
</reference>
<gene>
    <name evidence="2" type="ORF">MOC_4724</name>
</gene>
<keyword evidence="3" id="KW-1185">Reference proteome</keyword>
<dbReference type="CDD" id="cd02065">
    <property type="entry name" value="B12-binding_like"/>
    <property type="match status" value="1"/>
</dbReference>
<dbReference type="GO" id="GO:0046872">
    <property type="term" value="F:metal ion binding"/>
    <property type="evidence" value="ECO:0007669"/>
    <property type="project" value="InterPro"/>
</dbReference>
<feature type="domain" description="B12-binding" evidence="1">
    <location>
        <begin position="164"/>
        <end position="296"/>
    </location>
</feature>
<protein>
    <submittedName>
        <fullName evidence="2">Coenzyme B12-binding protein</fullName>
    </submittedName>
</protein>
<organism evidence="2 3">
    <name type="scientific">Methylobacterium oryzae CBMB20</name>
    <dbReference type="NCBI Taxonomy" id="693986"/>
    <lineage>
        <taxon>Bacteria</taxon>
        <taxon>Pseudomonadati</taxon>
        <taxon>Pseudomonadota</taxon>
        <taxon>Alphaproteobacteria</taxon>
        <taxon>Hyphomicrobiales</taxon>
        <taxon>Methylobacteriaceae</taxon>
        <taxon>Methylobacterium</taxon>
    </lineage>
</organism>
<dbReference type="PROSITE" id="PS51332">
    <property type="entry name" value="B12_BINDING"/>
    <property type="match status" value="1"/>
</dbReference>
<dbReference type="eggNOG" id="COG5012">
    <property type="taxonomic scope" value="Bacteria"/>
</dbReference>
<dbReference type="KEGG" id="mor:MOC_4724"/>
<evidence type="ECO:0000313" key="3">
    <source>
        <dbReference type="Proteomes" id="UP000029492"/>
    </source>
</evidence>
<dbReference type="GO" id="GO:0031419">
    <property type="term" value="F:cobalamin binding"/>
    <property type="evidence" value="ECO:0007669"/>
    <property type="project" value="InterPro"/>
</dbReference>
<sequence>MQNFGSSDHLGGDGLPHDTERATEARRLYARKRAAEAARERCLALGQVVQTEIIPQLVLRHRGLGTEGAIPAFKPDAGQIAAFTDLTLATDDGAVIEAFSALVAAGHPVDRLFLDLLAPSAALLGRMWDEDLCDFVEVTTGVARLQRLVARFRAAPGAASRDDRRRLLLMGAPGEQHTFGVRIVEQFLRRAGWAVSIGLSSSPEEIAALVASEWFGVVGLTLSSETRVDQLATAIRSVRDASCNRAICVMVGGPMFLQQPDLVQRVGADASAVDAATAVLLAQRLLDLAADEAGTSGADAVATECGA</sequence>
<accession>A0A089QD29</accession>
<dbReference type="HOGENOM" id="CLU_066634_1_0_5"/>
<dbReference type="AlphaFoldDB" id="A0A089QD29"/>
<proteinExistence type="predicted"/>
<evidence type="ECO:0000313" key="2">
    <source>
        <dbReference type="EMBL" id="AIQ92479.1"/>
    </source>
</evidence>
<dbReference type="Proteomes" id="UP000029492">
    <property type="component" value="Chromosome"/>
</dbReference>
<dbReference type="Gene3D" id="3.40.50.280">
    <property type="entry name" value="Cobalamin-binding domain"/>
    <property type="match status" value="1"/>
</dbReference>
<dbReference type="InterPro" id="IPR036724">
    <property type="entry name" value="Cobalamin-bd_sf"/>
</dbReference>
<dbReference type="STRING" id="693986.MOC_4724"/>